<dbReference type="EMBL" id="FWXI01000002">
    <property type="protein sequence ID" value="SMC37877.1"/>
    <property type="molecule type" value="Genomic_DNA"/>
</dbReference>
<proteinExistence type="predicted"/>
<organism evidence="1 2">
    <name type="scientific">Sporomusa malonica</name>
    <dbReference type="NCBI Taxonomy" id="112901"/>
    <lineage>
        <taxon>Bacteria</taxon>
        <taxon>Bacillati</taxon>
        <taxon>Bacillota</taxon>
        <taxon>Negativicutes</taxon>
        <taxon>Selenomonadales</taxon>
        <taxon>Sporomusaceae</taxon>
        <taxon>Sporomusa</taxon>
    </lineage>
</organism>
<keyword evidence="2" id="KW-1185">Reference proteome</keyword>
<gene>
    <name evidence="1" type="ORF">SAMN04488500_10238</name>
</gene>
<dbReference type="AlphaFoldDB" id="A0A1W1YNY0"/>
<accession>A0A1W1YNY0</accession>
<dbReference type="STRING" id="112901.SAMN04488500_10238"/>
<sequence length="51" mass="6029">MSFVIKLLCAFRTEVFDFNNQSASSLHVLAFQYQYKHRNIHFNRKGVSVHV</sequence>
<evidence type="ECO:0000313" key="2">
    <source>
        <dbReference type="Proteomes" id="UP000192738"/>
    </source>
</evidence>
<name>A0A1W1YNY0_9FIRM</name>
<reference evidence="1 2" key="1">
    <citation type="submission" date="2017-04" db="EMBL/GenBank/DDBJ databases">
        <authorList>
            <person name="Afonso C.L."/>
            <person name="Miller P.J."/>
            <person name="Scott M.A."/>
            <person name="Spackman E."/>
            <person name="Goraichik I."/>
            <person name="Dimitrov K.M."/>
            <person name="Suarez D.L."/>
            <person name="Swayne D.E."/>
        </authorList>
    </citation>
    <scope>NUCLEOTIDE SEQUENCE [LARGE SCALE GENOMIC DNA]</scope>
    <source>
        <strain evidence="1 2">DSM 5090</strain>
    </source>
</reference>
<dbReference type="Proteomes" id="UP000192738">
    <property type="component" value="Unassembled WGS sequence"/>
</dbReference>
<evidence type="ECO:0000313" key="1">
    <source>
        <dbReference type="EMBL" id="SMC37877.1"/>
    </source>
</evidence>
<protein>
    <submittedName>
        <fullName evidence="1">Uncharacterized protein</fullName>
    </submittedName>
</protein>